<sequence>MKSLIKKHTAKGLLSLAFALPLACGVMTSCSDDHMASVNTDDSKSETIDPNNQLTTALLQTYGDFSLMDTYRSYITGFTQHFAGAWNVTNYAGSVHANDDQSRLLWDRYYSVAIKNLVDAINATQEGQPALNAALRIHRVYLMSVLTDTYGDIPCSEAGLGYIKGISNPVYDKQEDIYNAFFTELKACVDQLDNANDRITGDVTSLKGDRQAWQRYANSLRLRFAMRISDVNPEKAKQEFEAALNDPHGYITDASQNAYVIYANEPFTLYKGAEEYDFRVNALGEILYGQDPTSPTFISSTFFDLMQQTGDPRLYRICRHYINTKRSEITPDREGNHDLTDEVVAYLKRSNTAEAPCDPGAAWWNNWINAPANSEIPTLDKLVKDDPAAGYDQSNFNARMMRPALNIDFEMPDRPGILITSAEVDFLKAEAKTKGWNVSGDAEQLYDDGVRASMKMLNDYYLTASEKISDEEISKFIAANPLGNNPKETINTQAWILHMMNPAEAWANLRRSDYPVLKDRSKLAKFESDFTYDDKNLTTPVRLKYPMLESKYNSKHYDEALQRMGGNDDWHHRLWWDTKDINVK</sequence>
<gene>
    <name evidence="2" type="ORF">FYJ73_12020</name>
</gene>
<evidence type="ECO:0000313" key="2">
    <source>
        <dbReference type="EMBL" id="MST85380.1"/>
    </source>
</evidence>
<dbReference type="Pfam" id="PF12771">
    <property type="entry name" value="SusD-like_2"/>
    <property type="match status" value="1"/>
</dbReference>
<protein>
    <submittedName>
        <fullName evidence="2">SusD/RagB family nutrient-binding outer membrane lipoprotein</fullName>
    </submittedName>
</protein>
<reference evidence="2 3" key="1">
    <citation type="submission" date="2019-08" db="EMBL/GenBank/DDBJ databases">
        <title>In-depth cultivation of the pig gut microbiome towards novel bacterial diversity and tailored functional studies.</title>
        <authorList>
            <person name="Wylensek D."/>
            <person name="Hitch T.C.A."/>
            <person name="Clavel T."/>
        </authorList>
    </citation>
    <scope>NUCLEOTIDE SEQUENCE [LARGE SCALE GENOMIC DNA]</scope>
    <source>
        <strain evidence="2 3">LKV-178-WT-2A</strain>
    </source>
</reference>
<evidence type="ECO:0000313" key="3">
    <source>
        <dbReference type="Proteomes" id="UP000438914"/>
    </source>
</evidence>
<dbReference type="PROSITE" id="PS51257">
    <property type="entry name" value="PROKAR_LIPOPROTEIN"/>
    <property type="match status" value="1"/>
</dbReference>
<feature type="signal peptide" evidence="1">
    <location>
        <begin position="1"/>
        <end position="31"/>
    </location>
</feature>
<dbReference type="InterPro" id="IPR041662">
    <property type="entry name" value="SusD-like_2"/>
</dbReference>
<feature type="chain" id="PRO_5029599584" evidence="1">
    <location>
        <begin position="32"/>
        <end position="584"/>
    </location>
</feature>
<dbReference type="Gene3D" id="1.25.40.390">
    <property type="match status" value="1"/>
</dbReference>
<dbReference type="RefSeq" id="WP_154534967.1">
    <property type="nucleotide sequence ID" value="NZ_VUNG01000036.1"/>
</dbReference>
<proteinExistence type="predicted"/>
<dbReference type="EMBL" id="VUNG01000036">
    <property type="protein sequence ID" value="MST85380.1"/>
    <property type="molecule type" value="Genomic_DNA"/>
</dbReference>
<keyword evidence="2" id="KW-0449">Lipoprotein</keyword>
<dbReference type="InterPro" id="IPR011990">
    <property type="entry name" value="TPR-like_helical_dom_sf"/>
</dbReference>
<keyword evidence="3" id="KW-1185">Reference proteome</keyword>
<comment type="caution">
    <text evidence="2">The sequence shown here is derived from an EMBL/GenBank/DDBJ whole genome shotgun (WGS) entry which is preliminary data.</text>
</comment>
<dbReference type="Pfam" id="PF12741">
    <property type="entry name" value="SusD-like"/>
    <property type="match status" value="1"/>
</dbReference>
<dbReference type="AlphaFoldDB" id="A0A7K0KIS7"/>
<dbReference type="Proteomes" id="UP000438914">
    <property type="component" value="Unassembled WGS sequence"/>
</dbReference>
<keyword evidence="1" id="KW-0732">Signal</keyword>
<dbReference type="SUPFAM" id="SSF48452">
    <property type="entry name" value="TPR-like"/>
    <property type="match status" value="1"/>
</dbReference>
<evidence type="ECO:0000256" key="1">
    <source>
        <dbReference type="SAM" id="SignalP"/>
    </source>
</evidence>
<accession>A0A7K0KIS7</accession>
<dbReference type="InterPro" id="IPR024302">
    <property type="entry name" value="SusD-like"/>
</dbReference>
<organism evidence="2 3">
    <name type="scientific">Hallella mizrahii</name>
    <dbReference type="NCBI Taxonomy" id="2606637"/>
    <lineage>
        <taxon>Bacteria</taxon>
        <taxon>Pseudomonadati</taxon>
        <taxon>Bacteroidota</taxon>
        <taxon>Bacteroidia</taxon>
        <taxon>Bacteroidales</taxon>
        <taxon>Prevotellaceae</taxon>
        <taxon>Hallella</taxon>
    </lineage>
</organism>
<name>A0A7K0KIS7_9BACT</name>